<reference evidence="2" key="1">
    <citation type="submission" date="2022-06" db="EMBL/GenBank/DDBJ databases">
        <title>Vallitalea longa sp. nov., an anaerobic bacterium isolated from marine sediment.</title>
        <authorList>
            <person name="Hirano S."/>
            <person name="Terahara T."/>
            <person name="Mori K."/>
            <person name="Hamada M."/>
            <person name="Matsumoto R."/>
            <person name="Kobayashi T."/>
        </authorList>
    </citation>
    <scope>NUCLEOTIDE SEQUENCE</scope>
    <source>
        <strain evidence="2">SH18-1</strain>
    </source>
</reference>
<dbReference type="EMBL" id="BRLB01000005">
    <property type="protein sequence ID" value="GKX29762.1"/>
    <property type="molecule type" value="Genomic_DNA"/>
</dbReference>
<organism evidence="2 3">
    <name type="scientific">Vallitalea longa</name>
    <dbReference type="NCBI Taxonomy" id="2936439"/>
    <lineage>
        <taxon>Bacteria</taxon>
        <taxon>Bacillati</taxon>
        <taxon>Bacillota</taxon>
        <taxon>Clostridia</taxon>
        <taxon>Lachnospirales</taxon>
        <taxon>Vallitaleaceae</taxon>
        <taxon>Vallitalea</taxon>
    </lineage>
</organism>
<evidence type="ECO:0000313" key="2">
    <source>
        <dbReference type="EMBL" id="GKX29762.1"/>
    </source>
</evidence>
<dbReference type="Proteomes" id="UP001144256">
    <property type="component" value="Unassembled WGS sequence"/>
</dbReference>
<dbReference type="RefSeq" id="WP_281815425.1">
    <property type="nucleotide sequence ID" value="NZ_BRLB01000005.1"/>
</dbReference>
<keyword evidence="3" id="KW-1185">Reference proteome</keyword>
<dbReference type="AlphaFoldDB" id="A0A9W6DFS1"/>
<dbReference type="InterPro" id="IPR018745">
    <property type="entry name" value="MpsC"/>
</dbReference>
<dbReference type="Pfam" id="PF10057">
    <property type="entry name" value="MpsC"/>
    <property type="match status" value="1"/>
</dbReference>
<comment type="caution">
    <text evidence="2">The sequence shown here is derived from an EMBL/GenBank/DDBJ whole genome shotgun (WGS) entry which is preliminary data.</text>
</comment>
<evidence type="ECO:0000259" key="1">
    <source>
        <dbReference type="Pfam" id="PF10057"/>
    </source>
</evidence>
<feature type="domain" description="Na+-translocating membrane potential-generating system MpsC" evidence="1">
    <location>
        <begin position="2"/>
        <end position="111"/>
    </location>
</feature>
<gene>
    <name evidence="2" type="ORF">SH1V18_22420</name>
</gene>
<accession>A0A9W6DFS1</accession>
<evidence type="ECO:0000313" key="3">
    <source>
        <dbReference type="Proteomes" id="UP001144256"/>
    </source>
</evidence>
<name>A0A9W6DFS1_9FIRM</name>
<protein>
    <recommendedName>
        <fullName evidence="1">Na+-translocating membrane potential-generating system MpsC domain-containing protein</fullName>
    </recommendedName>
</protein>
<sequence>MTKGQLEALISNKMVAFQREQLGRGAEGAKTYISNDMIVIRMKKSLTPAEKQLAMTKQGQGLIKEIRIQLESIIRPKLEELMESLTGAKVISIHNDISTKTGERIDMFIFNCNLEEQLKLD</sequence>
<proteinExistence type="predicted"/>